<dbReference type="AlphaFoldDB" id="A0A9X3T8A5"/>
<dbReference type="Proteomes" id="UP001183604">
    <property type="component" value="Unassembled WGS sequence"/>
</dbReference>
<gene>
    <name evidence="2" type="ORF">J2S69_001235</name>
    <name evidence="1" type="ORF">O2L01_08555</name>
</gene>
<dbReference type="RefSeq" id="WP_270121488.1">
    <property type="nucleotide sequence ID" value="NZ_BAAAOM010000002.1"/>
</dbReference>
<sequence length="110" mass="12605">MEDSPLPRISPAIQQAVTQRGLFLIAKAEPSPFGKSDYLFVCTSPDRNDCGYTRIGQAIKEGGLVVYAMNGQHSRFHADIHQIRGHYRTWDDAIATILQEFDRWGWWPER</sequence>
<proteinExistence type="predicted"/>
<comment type="caution">
    <text evidence="1">The sequence shown here is derived from an EMBL/GenBank/DDBJ whole genome shotgun (WGS) entry which is preliminary data.</text>
</comment>
<dbReference type="Proteomes" id="UP001145799">
    <property type="component" value="Unassembled WGS sequence"/>
</dbReference>
<accession>A0A9X3T8A5</accession>
<reference evidence="2 4" key="2">
    <citation type="submission" date="2023-07" db="EMBL/GenBank/DDBJ databases">
        <title>Sequencing the genomes of 1000 actinobacteria strains.</title>
        <authorList>
            <person name="Klenk H.-P."/>
        </authorList>
    </citation>
    <scope>NUCLEOTIDE SEQUENCE [LARGE SCALE GENOMIC DNA]</scope>
    <source>
        <strain evidence="2 4">DSM 44724</strain>
    </source>
</reference>
<evidence type="ECO:0000313" key="1">
    <source>
        <dbReference type="EMBL" id="MDA1385033.1"/>
    </source>
</evidence>
<organism evidence="1 3">
    <name type="scientific">Glycomyces lechevalierae</name>
    <dbReference type="NCBI Taxonomy" id="256034"/>
    <lineage>
        <taxon>Bacteria</taxon>
        <taxon>Bacillati</taxon>
        <taxon>Actinomycetota</taxon>
        <taxon>Actinomycetes</taxon>
        <taxon>Glycomycetales</taxon>
        <taxon>Glycomycetaceae</taxon>
        <taxon>Glycomyces</taxon>
    </lineage>
</organism>
<name>A0A9X3T8A5_9ACTN</name>
<evidence type="ECO:0000313" key="2">
    <source>
        <dbReference type="EMBL" id="MDR7337516.1"/>
    </source>
</evidence>
<protein>
    <submittedName>
        <fullName evidence="1">Uncharacterized protein</fullName>
    </submittedName>
</protein>
<keyword evidence="4" id="KW-1185">Reference proteome</keyword>
<evidence type="ECO:0000313" key="4">
    <source>
        <dbReference type="Proteomes" id="UP001183604"/>
    </source>
</evidence>
<evidence type="ECO:0000313" key="3">
    <source>
        <dbReference type="Proteomes" id="UP001145799"/>
    </source>
</evidence>
<dbReference type="EMBL" id="JAPZVQ010000003">
    <property type="protein sequence ID" value="MDA1385033.1"/>
    <property type="molecule type" value="Genomic_DNA"/>
</dbReference>
<dbReference type="EMBL" id="JAVDYD010000001">
    <property type="protein sequence ID" value="MDR7337516.1"/>
    <property type="molecule type" value="Genomic_DNA"/>
</dbReference>
<reference evidence="1" key="1">
    <citation type="submission" date="2022-12" db="EMBL/GenBank/DDBJ databases">
        <title>Gycomyces niveus sp.nov., a novel actinomycete isolated from soil in Shouguang.</title>
        <authorList>
            <person name="Yang X."/>
        </authorList>
    </citation>
    <scope>NUCLEOTIDE SEQUENCE</scope>
    <source>
        <strain evidence="1">DSM 44724</strain>
    </source>
</reference>